<dbReference type="InterPro" id="IPR050834">
    <property type="entry name" value="Glycosyltransf_2"/>
</dbReference>
<organism evidence="2 3">
    <name type="scientific">Candidatus Nitrososphaera evergladensis SR1</name>
    <dbReference type="NCBI Taxonomy" id="1459636"/>
    <lineage>
        <taxon>Archaea</taxon>
        <taxon>Nitrososphaerota</taxon>
        <taxon>Nitrososphaeria</taxon>
        <taxon>Nitrososphaerales</taxon>
        <taxon>Nitrososphaeraceae</taxon>
        <taxon>Nitrososphaera</taxon>
    </lineage>
</organism>
<dbReference type="InterPro" id="IPR001173">
    <property type="entry name" value="Glyco_trans_2-like"/>
</dbReference>
<dbReference type="PANTHER" id="PTHR43685:SF2">
    <property type="entry name" value="GLYCOSYLTRANSFERASE 2-LIKE DOMAIN-CONTAINING PROTEIN"/>
    <property type="match status" value="1"/>
</dbReference>
<dbReference type="SUPFAM" id="SSF53448">
    <property type="entry name" value="Nucleotide-diphospho-sugar transferases"/>
    <property type="match status" value="1"/>
</dbReference>
<dbReference type="Pfam" id="PF00535">
    <property type="entry name" value="Glycos_transf_2"/>
    <property type="match status" value="1"/>
</dbReference>
<dbReference type="Proteomes" id="UP000028194">
    <property type="component" value="Chromosome"/>
</dbReference>
<sequence length="286" mass="33151">MSNLTCVLSSYFVIVTCRNSENNIEEALLSLRAQTVPPSYVIVIDDGSRDRTADILRQLQSGWPSLHIITNPDLGYNIARVVSNWNKAIQYTRDHRLPRTDYHMISTDDTVYERDYAEKMMRHMDADGKIAIASGNYEDKPAIAPHGGGRFVRTEFFDKHHGLYPEKMGYESLVLYSATRHGYTFQVFDDARFEHTRPLGKNHHFYEFGASMRTLGYHPLFALGRFFLYFASGKPTGRLGAIYMLYYYLSYKPKETGYDSMHDSEIRRYIRNYQFTRIKKKLGVPG</sequence>
<dbReference type="KEGG" id="nev:NTE_02165"/>
<dbReference type="STRING" id="1459636.NTE_02165"/>
<dbReference type="eggNOG" id="arCOG04936">
    <property type="taxonomic scope" value="Archaea"/>
</dbReference>
<dbReference type="AlphaFoldDB" id="A0A075MY94"/>
<keyword evidence="3" id="KW-1185">Reference proteome</keyword>
<dbReference type="Gene3D" id="3.90.550.10">
    <property type="entry name" value="Spore Coat Polysaccharide Biosynthesis Protein SpsA, Chain A"/>
    <property type="match status" value="1"/>
</dbReference>
<proteinExistence type="predicted"/>
<keyword evidence="2" id="KW-0808">Transferase</keyword>
<evidence type="ECO:0000259" key="1">
    <source>
        <dbReference type="Pfam" id="PF00535"/>
    </source>
</evidence>
<protein>
    <submittedName>
        <fullName evidence="2">Glycosyl transferase</fullName>
    </submittedName>
</protein>
<evidence type="ECO:0000313" key="2">
    <source>
        <dbReference type="EMBL" id="AIF84219.1"/>
    </source>
</evidence>
<accession>A0A075MY94</accession>
<dbReference type="HOGENOM" id="CLU_907937_0_0_2"/>
<evidence type="ECO:0000313" key="3">
    <source>
        <dbReference type="Proteomes" id="UP000028194"/>
    </source>
</evidence>
<dbReference type="GO" id="GO:0016740">
    <property type="term" value="F:transferase activity"/>
    <property type="evidence" value="ECO:0007669"/>
    <property type="project" value="UniProtKB-KW"/>
</dbReference>
<dbReference type="InterPro" id="IPR029044">
    <property type="entry name" value="Nucleotide-diphossugar_trans"/>
</dbReference>
<reference evidence="2 3" key="1">
    <citation type="journal article" date="2014" name="PLoS ONE">
        <title>Genome Sequence of Candidatus Nitrososphaera evergladensis from Group I.1b Enriched from Everglades Soil Reveals Novel Genomic Features of the Ammonia-Oxidizing Archaea.</title>
        <authorList>
            <person name="Zhalnina K.V."/>
            <person name="Dias R."/>
            <person name="Leonard M.T."/>
            <person name="Dorr de Quadros P."/>
            <person name="Camargo F.A."/>
            <person name="Drew J.C."/>
            <person name="Farmerie W.G."/>
            <person name="Daroub S.H."/>
            <person name="Triplett E.W."/>
        </authorList>
    </citation>
    <scope>NUCLEOTIDE SEQUENCE [LARGE SCALE GENOMIC DNA]</scope>
    <source>
        <strain evidence="2 3">SR1</strain>
    </source>
</reference>
<feature type="domain" description="Glycosyltransferase 2-like" evidence="1">
    <location>
        <begin position="13"/>
        <end position="136"/>
    </location>
</feature>
<gene>
    <name evidence="2" type="ORF">NTE_02165</name>
</gene>
<name>A0A075MY94_9ARCH</name>
<dbReference type="CDD" id="cd00761">
    <property type="entry name" value="Glyco_tranf_GTA_type"/>
    <property type="match status" value="1"/>
</dbReference>
<dbReference type="EMBL" id="CP007174">
    <property type="protein sequence ID" value="AIF84219.1"/>
    <property type="molecule type" value="Genomic_DNA"/>
</dbReference>
<dbReference type="PANTHER" id="PTHR43685">
    <property type="entry name" value="GLYCOSYLTRANSFERASE"/>
    <property type="match status" value="1"/>
</dbReference>